<evidence type="ECO:0000256" key="6">
    <source>
        <dbReference type="SAM" id="MobiDB-lite"/>
    </source>
</evidence>
<comment type="similarity">
    <text evidence="2 4">Belongs to the ATPase inhibitor family.</text>
</comment>
<name>A0A6A6W6T8_9PEZI</name>
<dbReference type="GO" id="GO:0005739">
    <property type="term" value="C:mitochondrion"/>
    <property type="evidence" value="ECO:0007669"/>
    <property type="project" value="UniProtKB-SubCell"/>
</dbReference>
<dbReference type="Gene3D" id="1.20.5.500">
    <property type="entry name" value="Single helix bin"/>
    <property type="match status" value="1"/>
</dbReference>
<protein>
    <recommendedName>
        <fullName evidence="4">ATPase inhibitor, mitochondrial</fullName>
    </recommendedName>
</protein>
<evidence type="ECO:0000256" key="2">
    <source>
        <dbReference type="ARBA" id="ARBA00010901"/>
    </source>
</evidence>
<dbReference type="GO" id="GO:0042030">
    <property type="term" value="F:ATPase inhibitor activity"/>
    <property type="evidence" value="ECO:0007669"/>
    <property type="project" value="InterPro"/>
</dbReference>
<evidence type="ECO:0000313" key="7">
    <source>
        <dbReference type="EMBL" id="KAF2758598.1"/>
    </source>
</evidence>
<sequence length="96" mass="10929">MIRATIIKSARPLANGRLFSTSLRTMAEGDTGAVRPGGSAQSDAFNKREKAAEDQYIRQEELEKIKQIREKISKEREHIDQLDKTLQDLMEKKGQK</sequence>
<dbReference type="Proteomes" id="UP000799437">
    <property type="component" value="Unassembled WGS sequence"/>
</dbReference>
<dbReference type="EMBL" id="ML996571">
    <property type="protein sequence ID" value="KAF2758598.1"/>
    <property type="molecule type" value="Genomic_DNA"/>
</dbReference>
<feature type="region of interest" description="Disordered" evidence="6">
    <location>
        <begin position="29"/>
        <end position="52"/>
    </location>
</feature>
<dbReference type="GeneID" id="54489231"/>
<dbReference type="InterPro" id="IPR007648">
    <property type="entry name" value="ATPase_inhibitor_mt"/>
</dbReference>
<comment type="function">
    <text evidence="4">Inhibits the enzyme activity of ATPase.</text>
</comment>
<accession>A0A6A6W6T8</accession>
<dbReference type="OrthoDB" id="5532350at2759"/>
<dbReference type="AlphaFoldDB" id="A0A6A6W6T8"/>
<feature type="coiled-coil region" evidence="5">
    <location>
        <begin position="58"/>
        <end position="92"/>
    </location>
</feature>
<proteinExistence type="inferred from homology"/>
<organism evidence="7 8">
    <name type="scientific">Pseudovirgaria hyperparasitica</name>
    <dbReference type="NCBI Taxonomy" id="470096"/>
    <lineage>
        <taxon>Eukaryota</taxon>
        <taxon>Fungi</taxon>
        <taxon>Dikarya</taxon>
        <taxon>Ascomycota</taxon>
        <taxon>Pezizomycotina</taxon>
        <taxon>Dothideomycetes</taxon>
        <taxon>Dothideomycetes incertae sedis</taxon>
        <taxon>Acrospermales</taxon>
        <taxon>Acrospermaceae</taxon>
        <taxon>Pseudovirgaria</taxon>
    </lineage>
</organism>
<evidence type="ECO:0000313" key="8">
    <source>
        <dbReference type="Proteomes" id="UP000799437"/>
    </source>
</evidence>
<evidence type="ECO:0000256" key="4">
    <source>
        <dbReference type="RuleBase" id="RU368087"/>
    </source>
</evidence>
<keyword evidence="3" id="KW-0496">Mitochondrion</keyword>
<dbReference type="RefSeq" id="XP_033601049.1">
    <property type="nucleotide sequence ID" value="XM_033748177.1"/>
</dbReference>
<evidence type="ECO:0000256" key="5">
    <source>
        <dbReference type="SAM" id="Coils"/>
    </source>
</evidence>
<keyword evidence="5" id="KW-0175">Coiled coil</keyword>
<comment type="subcellular location">
    <subcellularLocation>
        <location evidence="1">Mitochondrion</location>
    </subcellularLocation>
</comment>
<evidence type="ECO:0000256" key="3">
    <source>
        <dbReference type="ARBA" id="ARBA00023128"/>
    </source>
</evidence>
<dbReference type="Pfam" id="PF04568">
    <property type="entry name" value="IATP"/>
    <property type="match status" value="1"/>
</dbReference>
<evidence type="ECO:0000256" key="1">
    <source>
        <dbReference type="ARBA" id="ARBA00004173"/>
    </source>
</evidence>
<keyword evidence="8" id="KW-1185">Reference proteome</keyword>
<gene>
    <name evidence="7" type="ORF">EJ05DRAFT_510504</name>
</gene>
<reference evidence="7" key="1">
    <citation type="journal article" date="2020" name="Stud. Mycol.">
        <title>101 Dothideomycetes genomes: a test case for predicting lifestyles and emergence of pathogens.</title>
        <authorList>
            <person name="Haridas S."/>
            <person name="Albert R."/>
            <person name="Binder M."/>
            <person name="Bloem J."/>
            <person name="Labutti K."/>
            <person name="Salamov A."/>
            <person name="Andreopoulos B."/>
            <person name="Baker S."/>
            <person name="Barry K."/>
            <person name="Bills G."/>
            <person name="Bluhm B."/>
            <person name="Cannon C."/>
            <person name="Castanera R."/>
            <person name="Culley D."/>
            <person name="Daum C."/>
            <person name="Ezra D."/>
            <person name="Gonzalez J."/>
            <person name="Henrissat B."/>
            <person name="Kuo A."/>
            <person name="Liang C."/>
            <person name="Lipzen A."/>
            <person name="Lutzoni F."/>
            <person name="Magnuson J."/>
            <person name="Mondo S."/>
            <person name="Nolan M."/>
            <person name="Ohm R."/>
            <person name="Pangilinan J."/>
            <person name="Park H.-J."/>
            <person name="Ramirez L."/>
            <person name="Alfaro M."/>
            <person name="Sun H."/>
            <person name="Tritt A."/>
            <person name="Yoshinaga Y."/>
            <person name="Zwiers L.-H."/>
            <person name="Turgeon B."/>
            <person name="Goodwin S."/>
            <person name="Spatafora J."/>
            <person name="Crous P."/>
            <person name="Grigoriev I."/>
        </authorList>
    </citation>
    <scope>NUCLEOTIDE SEQUENCE</scope>
    <source>
        <strain evidence="7">CBS 121739</strain>
    </source>
</reference>